<evidence type="ECO:0000313" key="3">
    <source>
        <dbReference type="Proteomes" id="UP000004810"/>
    </source>
</evidence>
<name>J9EAM1_WUCBA</name>
<comment type="caution">
    <text evidence="2">The sequence shown here is derived from an EMBL/GenBank/DDBJ whole genome shotgun (WGS) entry which is preliminary data.</text>
</comment>
<feature type="compositionally biased region" description="Polar residues" evidence="1">
    <location>
        <begin position="103"/>
        <end position="121"/>
    </location>
</feature>
<protein>
    <submittedName>
        <fullName evidence="2">Uncharacterized protein</fullName>
    </submittedName>
</protein>
<feature type="region of interest" description="Disordered" evidence="1">
    <location>
        <begin position="96"/>
        <end position="132"/>
    </location>
</feature>
<evidence type="ECO:0000256" key="1">
    <source>
        <dbReference type="SAM" id="MobiDB-lite"/>
    </source>
</evidence>
<feature type="compositionally biased region" description="Basic and acidic residues" evidence="1">
    <location>
        <begin position="326"/>
        <end position="343"/>
    </location>
</feature>
<feature type="compositionally biased region" description="Low complexity" evidence="1">
    <location>
        <begin position="375"/>
        <end position="386"/>
    </location>
</feature>
<gene>
    <name evidence="2" type="ORF">WUBG_09898</name>
</gene>
<feature type="region of interest" description="Disordered" evidence="1">
    <location>
        <begin position="289"/>
        <end position="414"/>
    </location>
</feature>
<proteinExistence type="predicted"/>
<dbReference type="Proteomes" id="UP000004810">
    <property type="component" value="Unassembled WGS sequence"/>
</dbReference>
<evidence type="ECO:0000313" key="2">
    <source>
        <dbReference type="EMBL" id="EJW79193.1"/>
    </source>
</evidence>
<feature type="region of interest" description="Disordered" evidence="1">
    <location>
        <begin position="1"/>
        <end position="30"/>
    </location>
</feature>
<sequence>DLNTLLDFDAPRPSKASSNHTEELSKDKTERCRPRKILDYAVLAKGQSYRNNLVGSFASNYSETGGSNKSGAGSKRIRFQKDRFGDNIPTLSAKRRSRCGRYASTQKSNKSQRFSFPSATNGVRKKEKPRSQSFTYDAQNQHFDEFILPEKWIKESQKRKNVKKIKTAREESTSSASVEDLAMERLVRAFKTAKLLYPEKFAEYFPDFVHCFESDDNREKRGMPKQTNLKTIKSEQDVMTFDKNSASHSGDDVPKRIRKVPKILRDYSTGAEIARKKLASLKEQIPSVTQKISRIGGPLAGTSGLRKRSRASDSPSNQSMLSKSQENGKIEDAKERDDSEEMGRVAISKKRKSYKSLSASIMKATNTATIQNNIEDSATESSSDESGNMRSSKRQRAQSGFYKTMVTLYDKRRS</sequence>
<organism evidence="2 3">
    <name type="scientific">Wuchereria bancrofti</name>
    <dbReference type="NCBI Taxonomy" id="6293"/>
    <lineage>
        <taxon>Eukaryota</taxon>
        <taxon>Metazoa</taxon>
        <taxon>Ecdysozoa</taxon>
        <taxon>Nematoda</taxon>
        <taxon>Chromadorea</taxon>
        <taxon>Rhabditida</taxon>
        <taxon>Spirurina</taxon>
        <taxon>Spiruromorpha</taxon>
        <taxon>Filarioidea</taxon>
        <taxon>Onchocercidae</taxon>
        <taxon>Wuchereria</taxon>
    </lineage>
</organism>
<feature type="compositionally biased region" description="Polar residues" evidence="1">
    <location>
        <begin position="312"/>
        <end position="325"/>
    </location>
</feature>
<feature type="compositionally biased region" description="Basic and acidic residues" evidence="1">
    <location>
        <begin position="20"/>
        <end position="30"/>
    </location>
</feature>
<feature type="compositionally biased region" description="Polar residues" evidence="1">
    <location>
        <begin position="355"/>
        <end position="374"/>
    </location>
</feature>
<accession>J9EAM1</accession>
<feature type="non-terminal residue" evidence="2">
    <location>
        <position position="1"/>
    </location>
</feature>
<dbReference type="AlphaFoldDB" id="J9EAM1"/>
<dbReference type="EMBL" id="ADBV01005748">
    <property type="protein sequence ID" value="EJW79193.1"/>
    <property type="molecule type" value="Genomic_DNA"/>
</dbReference>
<reference evidence="3" key="1">
    <citation type="submission" date="2012-08" db="EMBL/GenBank/DDBJ databases">
        <title>The Genome Sequence of Wuchereria bancrofti.</title>
        <authorList>
            <person name="Nutman T.B."/>
            <person name="Fink D.L."/>
            <person name="Russ C."/>
            <person name="Young S."/>
            <person name="Zeng Q."/>
            <person name="Koehrsen M."/>
            <person name="Alvarado L."/>
            <person name="Berlin A."/>
            <person name="Chapman S.B."/>
            <person name="Chen Z."/>
            <person name="Freedman E."/>
            <person name="Gellesch M."/>
            <person name="Goldberg J."/>
            <person name="Griggs A."/>
            <person name="Gujja S."/>
            <person name="Heilman E.R."/>
            <person name="Heiman D."/>
            <person name="Hepburn T."/>
            <person name="Howarth C."/>
            <person name="Jen D."/>
            <person name="Larson L."/>
            <person name="Lewis B."/>
            <person name="Mehta T."/>
            <person name="Park D."/>
            <person name="Pearson M."/>
            <person name="Roberts A."/>
            <person name="Saif S."/>
            <person name="Shea T."/>
            <person name="Shenoy N."/>
            <person name="Sisk P."/>
            <person name="Stolte C."/>
            <person name="Sykes S."/>
            <person name="Walk T."/>
            <person name="White J."/>
            <person name="Yandava C."/>
            <person name="Haas B."/>
            <person name="Henn M.R."/>
            <person name="Nusbaum C."/>
            <person name="Birren B."/>
        </authorList>
    </citation>
    <scope>NUCLEOTIDE SEQUENCE [LARGE SCALE GENOMIC DNA]</scope>
    <source>
        <strain evidence="3">NA</strain>
    </source>
</reference>